<dbReference type="Pfam" id="PF02311">
    <property type="entry name" value="AraC_binding"/>
    <property type="match status" value="1"/>
</dbReference>
<evidence type="ECO:0000313" key="5">
    <source>
        <dbReference type="EMBL" id="NOV00957.1"/>
    </source>
</evidence>
<dbReference type="PANTHER" id="PTHR43280:SF2">
    <property type="entry name" value="HTH-TYPE TRANSCRIPTIONAL REGULATOR EXSA"/>
    <property type="match status" value="1"/>
</dbReference>
<dbReference type="EMBL" id="WHNZ01000023">
    <property type="protein sequence ID" value="NOV00957.1"/>
    <property type="molecule type" value="Genomic_DNA"/>
</dbReference>
<sequence>MRKESTLDNYYFVLSGSSGIVKCEPNWSWQPAPLTDYDLWYNKSGQGMLWLNEKQHDVQPGTFFIFRPGDQIRAVHHSDNPLTVIYCHFKAYHLTDSLEADLAMAEERCVSVKDPYRLEPFLQQLVDSAAWQNQPEDEEFNLLLKLILTRWEKELYRQDETTRNYYYEHIVQRVHNEIRIRLSEPSDYEVLAASTGLTPRYLSLILKRYSGLSLKETITKLRMDRAVHLLNETTMSVTDVSEALGYADIYTFSKLFKRYYGVSPSGVRSNLLKE</sequence>
<dbReference type="InterPro" id="IPR020449">
    <property type="entry name" value="Tscrpt_reg_AraC-type_HTH"/>
</dbReference>
<dbReference type="PROSITE" id="PS01124">
    <property type="entry name" value="HTH_ARAC_FAMILY_2"/>
    <property type="match status" value="1"/>
</dbReference>
<dbReference type="InterPro" id="IPR014710">
    <property type="entry name" value="RmlC-like_jellyroll"/>
</dbReference>
<dbReference type="SMART" id="SM00342">
    <property type="entry name" value="HTH_ARAC"/>
    <property type="match status" value="1"/>
</dbReference>
<dbReference type="Proteomes" id="UP000618579">
    <property type="component" value="Unassembled WGS sequence"/>
</dbReference>
<dbReference type="InterPro" id="IPR018062">
    <property type="entry name" value="HTH_AraC-typ_CS"/>
</dbReference>
<gene>
    <name evidence="5" type="ORF">GC097_13135</name>
</gene>
<keyword evidence="1" id="KW-0805">Transcription regulation</keyword>
<dbReference type="InterPro" id="IPR018060">
    <property type="entry name" value="HTH_AraC"/>
</dbReference>
<name>A0ABX1ZLJ6_9BACL</name>
<evidence type="ECO:0000256" key="1">
    <source>
        <dbReference type="ARBA" id="ARBA00023015"/>
    </source>
</evidence>
<dbReference type="Gene3D" id="1.10.10.60">
    <property type="entry name" value="Homeodomain-like"/>
    <property type="match status" value="1"/>
</dbReference>
<dbReference type="PRINTS" id="PR00032">
    <property type="entry name" value="HTHARAC"/>
</dbReference>
<dbReference type="SUPFAM" id="SSF51215">
    <property type="entry name" value="Regulatory protein AraC"/>
    <property type="match status" value="1"/>
</dbReference>
<dbReference type="PROSITE" id="PS00041">
    <property type="entry name" value="HTH_ARAC_FAMILY_1"/>
    <property type="match status" value="1"/>
</dbReference>
<evidence type="ECO:0000259" key="4">
    <source>
        <dbReference type="PROSITE" id="PS01124"/>
    </source>
</evidence>
<dbReference type="InterPro" id="IPR009057">
    <property type="entry name" value="Homeodomain-like_sf"/>
</dbReference>
<evidence type="ECO:0000256" key="2">
    <source>
        <dbReference type="ARBA" id="ARBA00023125"/>
    </source>
</evidence>
<evidence type="ECO:0000256" key="3">
    <source>
        <dbReference type="ARBA" id="ARBA00023163"/>
    </source>
</evidence>
<dbReference type="Gene3D" id="2.60.120.10">
    <property type="entry name" value="Jelly Rolls"/>
    <property type="match status" value="1"/>
</dbReference>
<keyword evidence="6" id="KW-1185">Reference proteome</keyword>
<dbReference type="InterPro" id="IPR037923">
    <property type="entry name" value="HTH-like"/>
</dbReference>
<dbReference type="PANTHER" id="PTHR43280">
    <property type="entry name" value="ARAC-FAMILY TRANSCRIPTIONAL REGULATOR"/>
    <property type="match status" value="1"/>
</dbReference>
<evidence type="ECO:0000313" key="6">
    <source>
        <dbReference type="Proteomes" id="UP000618579"/>
    </source>
</evidence>
<keyword evidence="2" id="KW-0238">DNA-binding</keyword>
<dbReference type="InterPro" id="IPR003313">
    <property type="entry name" value="AraC-bd"/>
</dbReference>
<protein>
    <submittedName>
        <fullName evidence="5">Helix-turn-helix domain-containing protein</fullName>
    </submittedName>
</protein>
<proteinExistence type="predicted"/>
<reference evidence="5 6" key="1">
    <citation type="submission" date="2019-10" db="EMBL/GenBank/DDBJ databases">
        <title>Description of Paenibacillus pedi sp. nov.</title>
        <authorList>
            <person name="Carlier A."/>
            <person name="Qi S."/>
        </authorList>
    </citation>
    <scope>NUCLEOTIDE SEQUENCE [LARGE SCALE GENOMIC DNA]</scope>
    <source>
        <strain evidence="5 6">LMG 31457</strain>
    </source>
</reference>
<dbReference type="Pfam" id="PF12833">
    <property type="entry name" value="HTH_18"/>
    <property type="match status" value="1"/>
</dbReference>
<dbReference type="SUPFAM" id="SSF46689">
    <property type="entry name" value="Homeodomain-like"/>
    <property type="match status" value="1"/>
</dbReference>
<accession>A0ABX1ZLJ6</accession>
<feature type="domain" description="HTH araC/xylS-type" evidence="4">
    <location>
        <begin position="172"/>
        <end position="270"/>
    </location>
</feature>
<organism evidence="5 6">
    <name type="scientific">Paenibacillus planticolens</name>
    <dbReference type="NCBI Taxonomy" id="2654976"/>
    <lineage>
        <taxon>Bacteria</taxon>
        <taxon>Bacillati</taxon>
        <taxon>Bacillota</taxon>
        <taxon>Bacilli</taxon>
        <taxon>Bacillales</taxon>
        <taxon>Paenibacillaceae</taxon>
        <taxon>Paenibacillus</taxon>
    </lineage>
</organism>
<keyword evidence="3" id="KW-0804">Transcription</keyword>
<dbReference type="RefSeq" id="WP_171683788.1">
    <property type="nucleotide sequence ID" value="NZ_WHNZ01000023.1"/>
</dbReference>
<comment type="caution">
    <text evidence="5">The sequence shown here is derived from an EMBL/GenBank/DDBJ whole genome shotgun (WGS) entry which is preliminary data.</text>
</comment>